<dbReference type="PANTHER" id="PTHR22946:SF9">
    <property type="entry name" value="POLYKETIDE TRANSFERASE AF380"/>
    <property type="match status" value="1"/>
</dbReference>
<dbReference type="Pfam" id="PF02129">
    <property type="entry name" value="Peptidase_S15"/>
    <property type="match status" value="1"/>
</dbReference>
<dbReference type="Proteomes" id="UP000294894">
    <property type="component" value="Chromosome"/>
</dbReference>
<dbReference type="OrthoDB" id="9804819at2"/>
<proteinExistence type="inferred from homology"/>
<evidence type="ECO:0000259" key="5">
    <source>
        <dbReference type="Pfam" id="PF02129"/>
    </source>
</evidence>
<comment type="similarity">
    <text evidence="1">Belongs to the AB hydrolase superfamily.</text>
</comment>
<evidence type="ECO:0000313" key="7">
    <source>
        <dbReference type="Proteomes" id="UP000294894"/>
    </source>
</evidence>
<keyword evidence="2" id="KW-0378">Hydrolase</keyword>
<dbReference type="SUPFAM" id="SSF53474">
    <property type="entry name" value="alpha/beta-Hydrolases"/>
    <property type="match status" value="1"/>
</dbReference>
<evidence type="ECO:0000256" key="2">
    <source>
        <dbReference type="ARBA" id="ARBA00022801"/>
    </source>
</evidence>
<evidence type="ECO:0000256" key="1">
    <source>
        <dbReference type="ARBA" id="ARBA00008645"/>
    </source>
</evidence>
<evidence type="ECO:0000256" key="4">
    <source>
        <dbReference type="SAM" id="SignalP"/>
    </source>
</evidence>
<evidence type="ECO:0000313" key="6">
    <source>
        <dbReference type="EMBL" id="QBR92232.1"/>
    </source>
</evidence>
<dbReference type="GO" id="GO:0052689">
    <property type="term" value="F:carboxylic ester hydrolase activity"/>
    <property type="evidence" value="ECO:0007669"/>
    <property type="project" value="UniProtKB-ARBA"/>
</dbReference>
<dbReference type="InterPro" id="IPR000383">
    <property type="entry name" value="Xaa-Pro-like_dom"/>
</dbReference>
<organism evidence="6 7">
    <name type="scientific">Nocardioides euryhalodurans</name>
    <dbReference type="NCBI Taxonomy" id="2518370"/>
    <lineage>
        <taxon>Bacteria</taxon>
        <taxon>Bacillati</taxon>
        <taxon>Actinomycetota</taxon>
        <taxon>Actinomycetes</taxon>
        <taxon>Propionibacteriales</taxon>
        <taxon>Nocardioidaceae</taxon>
        <taxon>Nocardioides</taxon>
    </lineage>
</organism>
<dbReference type="KEGG" id="noy:EXE57_07975"/>
<dbReference type="InterPro" id="IPR029058">
    <property type="entry name" value="AB_hydrolase_fold"/>
</dbReference>
<feature type="signal peptide" evidence="4">
    <location>
        <begin position="1"/>
        <end position="27"/>
    </location>
</feature>
<feature type="chain" id="PRO_5020489927" evidence="4">
    <location>
        <begin position="28"/>
        <end position="520"/>
    </location>
</feature>
<feature type="region of interest" description="Disordered" evidence="3">
    <location>
        <begin position="32"/>
        <end position="53"/>
    </location>
</feature>
<accession>A0A4V1BDT4</accession>
<gene>
    <name evidence="6" type="ORF">EXE57_07975</name>
</gene>
<dbReference type="Gene3D" id="3.40.50.1820">
    <property type="entry name" value="alpha/beta hydrolase"/>
    <property type="match status" value="1"/>
</dbReference>
<evidence type="ECO:0000256" key="3">
    <source>
        <dbReference type="SAM" id="MobiDB-lite"/>
    </source>
</evidence>
<sequence>MRPSLVSTLALGLAATLLGAVPVATQAAPIAQAPRTSGPTATDHCLESRPEPGTDEPVEICYTLFRPAEASRRDPVPLVMHSHGWGGSRTTDPAAFDQWLRAGYGVLSFDQRGFGESGGYAHVENPRFEGRDNLRLIRAVSRLPWVQQDGPGDPRLGAIGGSYGGGYQYLGALMSIQRRGIPVYDALAPEITWHDLNDSLAPDDVVRSEWAYALSAAAAPTDALPPKVYRALVEGSATGRWPDGSTPGSVDIQRFFDRNGPRWHVDQGRRLDIPVLMGQGHTDTLFSLQQGLDTWRRALTPAARRESIFVGYNGGHVLPALLPRGVEVSSDPCSERLAGGDFDALARRFMDEQLRGRDRDLRGYGRLHLATRDSRCTTVRSVRPDATREVGTVAITEAAGAPVAHPVAEGPIRIAGSAYFTGRLTALGVENRAFYGLAVGRSPLDATLVQNNVEPLREPTPVTGERRRVPLPAVAVDVPAGQTLYLLASPVSDTFVGMGSRTPGAVVFDNTVVHLPVVGR</sequence>
<feature type="domain" description="Xaa-Pro dipeptidyl-peptidase-like" evidence="5">
    <location>
        <begin position="59"/>
        <end position="307"/>
    </location>
</feature>
<dbReference type="AlphaFoldDB" id="A0A4V1BDT4"/>
<dbReference type="EMBL" id="CP038267">
    <property type="protein sequence ID" value="QBR92232.1"/>
    <property type="molecule type" value="Genomic_DNA"/>
</dbReference>
<name>A0A4V1BDT4_9ACTN</name>
<reference evidence="6 7" key="1">
    <citation type="submission" date="2019-03" db="EMBL/GenBank/DDBJ databases">
        <title>Three New Species of Nocardioides, Nocardioides euryhalodurans sp. nov., Nocardioides seonyuensis sp. nov. and Nocardioides eburneoflavus sp. nov., Iolated from Soil.</title>
        <authorList>
            <person name="Roh S.G."/>
            <person name="Lee C."/>
            <person name="Kim M.-K."/>
            <person name="Kim S.B."/>
        </authorList>
    </citation>
    <scope>NUCLEOTIDE SEQUENCE [LARGE SCALE GENOMIC DNA]</scope>
    <source>
        <strain evidence="6 7">MMS17-SY117</strain>
    </source>
</reference>
<keyword evidence="7" id="KW-1185">Reference proteome</keyword>
<dbReference type="PANTHER" id="PTHR22946">
    <property type="entry name" value="DIENELACTONE HYDROLASE DOMAIN-CONTAINING PROTEIN-RELATED"/>
    <property type="match status" value="1"/>
</dbReference>
<dbReference type="RefSeq" id="WP_135076094.1">
    <property type="nucleotide sequence ID" value="NZ_CP038267.1"/>
</dbReference>
<protein>
    <submittedName>
        <fullName evidence="6">Peptidase S15</fullName>
    </submittedName>
</protein>
<keyword evidence="4" id="KW-0732">Signal</keyword>
<dbReference type="InterPro" id="IPR050261">
    <property type="entry name" value="FrsA_esterase"/>
</dbReference>